<dbReference type="AlphaFoldDB" id="A0A1V2VTL3"/>
<name>A0A1V2VTL3_9BURK</name>
<dbReference type="Proteomes" id="UP000188543">
    <property type="component" value="Unassembled WGS sequence"/>
</dbReference>
<evidence type="ECO:0000259" key="1">
    <source>
        <dbReference type="SMART" id="SM00974"/>
    </source>
</evidence>
<organism evidence="2 3">
    <name type="scientific">Burkholderia cenocepacia</name>
    <dbReference type="NCBI Taxonomy" id="95486"/>
    <lineage>
        <taxon>Bacteria</taxon>
        <taxon>Pseudomonadati</taxon>
        <taxon>Pseudomonadota</taxon>
        <taxon>Betaproteobacteria</taxon>
        <taxon>Burkholderiales</taxon>
        <taxon>Burkholderiaceae</taxon>
        <taxon>Burkholderia</taxon>
        <taxon>Burkholderia cepacia complex</taxon>
    </lineage>
</organism>
<evidence type="ECO:0000313" key="2">
    <source>
        <dbReference type="EMBL" id="ONU76312.1"/>
    </source>
</evidence>
<dbReference type="SMART" id="SM00974">
    <property type="entry name" value="T5orf172"/>
    <property type="match status" value="1"/>
</dbReference>
<feature type="domain" description="Bacteriophage T5 Orf172 DNA-binding" evidence="1">
    <location>
        <begin position="12"/>
        <end position="90"/>
    </location>
</feature>
<proteinExistence type="predicted"/>
<protein>
    <recommendedName>
        <fullName evidence="1">Bacteriophage T5 Orf172 DNA-binding domain-containing protein</fullName>
    </recommendedName>
</protein>
<sequence length="396" mass="46881">MDKKNKSHLYILTDGGSTKIGITEDLDKRMRAYNTHNPNYRQYRVFDCDIQEAKRIEAAVKSYYKDKLSGSSKEWFQVPPEQILEMVTVLFNKPRGSLIPIVHGVKMPPDYSDMLYKISCKIEEKKWRYSGDRKINREIMTRFGELFQLGTPYFNLDTDKVIVTDPLSVDINHYQNPLPFGPSRLTAQERATISCEELQSMLSMSYEIRRQVQENSVQLPFEWNRKEDLEFFEVINLPTGYQIALSSARVIFPWIESVDYERPREQLLNDKTYQDLLIHAKRFGLNVFRYDEWSPINPGKTGLIVLTQKTPIKDKLKMFNSSLRRWVIENYKALEQELYKYKYMLYSIRHDSTFPLDIQTIKDIEDYCECFGFPFGSEEQRIYNYLLDEWRKAAPV</sequence>
<reference evidence="2 3" key="1">
    <citation type="submission" date="2016-08" db="EMBL/GenBank/DDBJ databases">
        <authorList>
            <person name="Seilhamer J.J."/>
        </authorList>
    </citation>
    <scope>NUCLEOTIDE SEQUENCE [LARGE SCALE GENOMIC DNA]</scope>
    <source>
        <strain evidence="2 3">VC14762</strain>
    </source>
</reference>
<gene>
    <name evidence="2" type="ORF">A8E72_33925</name>
</gene>
<dbReference type="EMBL" id="MUTJ01000100">
    <property type="protein sequence ID" value="ONU76312.1"/>
    <property type="molecule type" value="Genomic_DNA"/>
</dbReference>
<dbReference type="InterPro" id="IPR018306">
    <property type="entry name" value="Phage_T5_Orf172_DNA-bd"/>
</dbReference>
<dbReference type="Pfam" id="PF10544">
    <property type="entry name" value="T5orf172"/>
    <property type="match status" value="1"/>
</dbReference>
<accession>A0A1V2VTL3</accession>
<comment type="caution">
    <text evidence="2">The sequence shown here is derived from an EMBL/GenBank/DDBJ whole genome shotgun (WGS) entry which is preliminary data.</text>
</comment>
<evidence type="ECO:0000313" key="3">
    <source>
        <dbReference type="Proteomes" id="UP000188543"/>
    </source>
</evidence>